<feature type="domain" description="Phosphodiester glycosidase" evidence="1">
    <location>
        <begin position="134"/>
        <end position="310"/>
    </location>
</feature>
<sequence>MVLVALLLLLFGTVTVICTGPSPTARDVFVTTVMETSAAKFLARMYYSEEEIESIQKKNAVREAGEVTEVSPSFQFEQGSADKDEIELVEVSGATFKGRMMIVHDPSRIKVAAAPSFGLDKEGLRIEEFVENTGAVAGINGGGFVDTGGMGRGGEPLGLVIQDSKLLHGGLNETSTVIGFDQDDRLIVGKLTGQQALDMGLRDAVAFGPVFIVNGKAAEISGSGGGLNPRTVIGQRADGAVLLLVIDGRQPSSLGASYKDCIEVMLEFGAINAGNLDGGSSSMMIYQGEVVNVCASLYGSRRLPTAFVVM</sequence>
<organism evidence="2 3">
    <name type="scientific">Ligaoa zhengdingensis</name>
    <dbReference type="NCBI Taxonomy" id="2763658"/>
    <lineage>
        <taxon>Bacteria</taxon>
        <taxon>Bacillati</taxon>
        <taxon>Bacillota</taxon>
        <taxon>Clostridia</taxon>
        <taxon>Eubacteriales</taxon>
        <taxon>Oscillospiraceae</taxon>
        <taxon>Ligaoa</taxon>
    </lineage>
</organism>
<keyword evidence="3" id="KW-1185">Reference proteome</keyword>
<comment type="caution">
    <text evidence="2">The sequence shown here is derived from an EMBL/GenBank/DDBJ whole genome shotgun (WGS) entry which is preliminary data.</text>
</comment>
<dbReference type="GO" id="GO:0016798">
    <property type="term" value="F:hydrolase activity, acting on glycosyl bonds"/>
    <property type="evidence" value="ECO:0007669"/>
    <property type="project" value="UniProtKB-KW"/>
</dbReference>
<evidence type="ECO:0000313" key="2">
    <source>
        <dbReference type="EMBL" id="MBC8546412.1"/>
    </source>
</evidence>
<name>A0A926DZH5_9FIRM</name>
<keyword evidence="2" id="KW-0326">Glycosidase</keyword>
<evidence type="ECO:0000313" key="3">
    <source>
        <dbReference type="Proteomes" id="UP000653127"/>
    </source>
</evidence>
<dbReference type="Pfam" id="PF09992">
    <property type="entry name" value="NAGPA"/>
    <property type="match status" value="1"/>
</dbReference>
<keyword evidence="2" id="KW-0378">Hydrolase</keyword>
<dbReference type="Proteomes" id="UP000653127">
    <property type="component" value="Unassembled WGS sequence"/>
</dbReference>
<dbReference type="PANTHER" id="PTHR40446:SF2">
    <property type="entry name" value="N-ACETYLGLUCOSAMINE-1-PHOSPHODIESTER ALPHA-N-ACETYLGLUCOSAMINIDASE"/>
    <property type="match status" value="1"/>
</dbReference>
<reference evidence="2" key="1">
    <citation type="submission" date="2020-08" db="EMBL/GenBank/DDBJ databases">
        <title>Genome public.</title>
        <authorList>
            <person name="Liu C."/>
            <person name="Sun Q."/>
        </authorList>
    </citation>
    <scope>NUCLEOTIDE SEQUENCE</scope>
    <source>
        <strain evidence="2">NSJ-31</strain>
    </source>
</reference>
<proteinExistence type="predicted"/>
<evidence type="ECO:0000259" key="1">
    <source>
        <dbReference type="Pfam" id="PF09992"/>
    </source>
</evidence>
<dbReference type="AlphaFoldDB" id="A0A926DZH5"/>
<accession>A0A926DZH5</accession>
<dbReference type="PANTHER" id="PTHR40446">
    <property type="entry name" value="N-ACETYLGLUCOSAMINE-1-PHOSPHODIESTER ALPHA-N-ACETYLGLUCOSAMINIDASE"/>
    <property type="match status" value="1"/>
</dbReference>
<gene>
    <name evidence="2" type="ORF">H8711_05625</name>
</gene>
<dbReference type="EMBL" id="JACRST010000005">
    <property type="protein sequence ID" value="MBC8546412.1"/>
    <property type="molecule type" value="Genomic_DNA"/>
</dbReference>
<dbReference type="InterPro" id="IPR018711">
    <property type="entry name" value="NAGPA"/>
</dbReference>
<protein>
    <submittedName>
        <fullName evidence="2">Phosphodiester glycosidase family protein</fullName>
    </submittedName>
</protein>